<dbReference type="InterPro" id="IPR018223">
    <property type="entry name" value="Arginosuc_synth_CS"/>
</dbReference>
<evidence type="ECO:0000256" key="3">
    <source>
        <dbReference type="ARBA" id="ARBA00022571"/>
    </source>
</evidence>
<gene>
    <name evidence="10" type="primary">argG_2</name>
    <name evidence="10" type="ORF">DSM25559_4813</name>
</gene>
<dbReference type="GO" id="GO:0005524">
    <property type="term" value="F:ATP binding"/>
    <property type="evidence" value="ECO:0007669"/>
    <property type="project" value="UniProtKB-KW"/>
</dbReference>
<dbReference type="GO" id="GO:0005737">
    <property type="term" value="C:cytoplasm"/>
    <property type="evidence" value="ECO:0007669"/>
    <property type="project" value="TreeGrafter"/>
</dbReference>
<dbReference type="EMBL" id="FMUE01000019">
    <property type="protein sequence ID" value="SCX35125.1"/>
    <property type="molecule type" value="Genomic_DNA"/>
</dbReference>
<evidence type="ECO:0000256" key="6">
    <source>
        <dbReference type="ARBA" id="ARBA00022741"/>
    </source>
</evidence>
<dbReference type="PANTHER" id="PTHR11587">
    <property type="entry name" value="ARGININOSUCCINATE SYNTHASE"/>
    <property type="match status" value="1"/>
</dbReference>
<dbReference type="EC" id="6.3.4.5" evidence="2"/>
<dbReference type="UniPathway" id="UPA00068">
    <property type="reaction ID" value="UER00113"/>
</dbReference>
<proteinExistence type="predicted"/>
<dbReference type="InterPro" id="IPR001518">
    <property type="entry name" value="Arginosuc_synth"/>
</dbReference>
<dbReference type="SUPFAM" id="SSF69864">
    <property type="entry name" value="Argininosuccinate synthetase, C-terminal domain"/>
    <property type="match status" value="1"/>
</dbReference>
<dbReference type="Proteomes" id="UP000187891">
    <property type="component" value="Unassembled WGS sequence"/>
</dbReference>
<organism evidence="10 11">
    <name type="scientific">Agrobacterium rosae</name>
    <dbReference type="NCBI Taxonomy" id="1972867"/>
    <lineage>
        <taxon>Bacteria</taxon>
        <taxon>Pseudomonadati</taxon>
        <taxon>Pseudomonadota</taxon>
        <taxon>Alphaproteobacteria</taxon>
        <taxon>Hyphomicrobiales</taxon>
        <taxon>Rhizobiaceae</taxon>
        <taxon>Rhizobium/Agrobacterium group</taxon>
        <taxon>Agrobacterium</taxon>
    </lineage>
</organism>
<dbReference type="GO" id="GO:0006526">
    <property type="term" value="P:L-arginine biosynthetic process"/>
    <property type="evidence" value="ECO:0007669"/>
    <property type="project" value="UniProtKB-UniPathway"/>
</dbReference>
<dbReference type="Gene3D" id="3.90.1260.10">
    <property type="entry name" value="Argininosuccinate synthetase, chain A, domain 2"/>
    <property type="match status" value="1"/>
</dbReference>
<comment type="pathway">
    <text evidence="1">Amino-acid biosynthesis; L-arginine biosynthesis; L-arginine from L-ornithine and carbamoyl phosphate: step 2/3.</text>
</comment>
<keyword evidence="4 10" id="KW-0436">Ligase</keyword>
<dbReference type="InterPro" id="IPR048268">
    <property type="entry name" value="Arginosuc_syn_C"/>
</dbReference>
<reference evidence="11" key="1">
    <citation type="submission" date="2016-10" db="EMBL/GenBank/DDBJ databases">
        <authorList>
            <person name="Wibberg D."/>
        </authorList>
    </citation>
    <scope>NUCLEOTIDE SEQUENCE [LARGE SCALE GENOMIC DNA]</scope>
</reference>
<dbReference type="PANTHER" id="PTHR11587:SF2">
    <property type="entry name" value="ARGININOSUCCINATE SYNTHASE"/>
    <property type="match status" value="1"/>
</dbReference>
<dbReference type="AlphaFoldDB" id="A0A1R3U243"/>
<evidence type="ECO:0000259" key="8">
    <source>
        <dbReference type="Pfam" id="PF00764"/>
    </source>
</evidence>
<keyword evidence="6" id="KW-0547">Nucleotide-binding</keyword>
<dbReference type="SUPFAM" id="SSF52402">
    <property type="entry name" value="Adenine nucleotide alpha hydrolases-like"/>
    <property type="match status" value="1"/>
</dbReference>
<accession>A0A1R3U243</accession>
<dbReference type="GO" id="GO:0000050">
    <property type="term" value="P:urea cycle"/>
    <property type="evidence" value="ECO:0007669"/>
    <property type="project" value="TreeGrafter"/>
</dbReference>
<evidence type="ECO:0000256" key="7">
    <source>
        <dbReference type="ARBA" id="ARBA00022840"/>
    </source>
</evidence>
<dbReference type="GO" id="GO:0004055">
    <property type="term" value="F:argininosuccinate synthase activity"/>
    <property type="evidence" value="ECO:0007669"/>
    <property type="project" value="UniProtKB-EC"/>
</dbReference>
<dbReference type="Pfam" id="PF00764">
    <property type="entry name" value="Arginosuc_synth"/>
    <property type="match status" value="1"/>
</dbReference>
<feature type="domain" description="Arginosuccinate synthase C-terminal" evidence="9">
    <location>
        <begin position="211"/>
        <end position="390"/>
    </location>
</feature>
<keyword evidence="7" id="KW-0067">ATP-binding</keyword>
<dbReference type="Pfam" id="PF20979">
    <property type="entry name" value="Arginosuc_syn_C"/>
    <property type="match status" value="1"/>
</dbReference>
<keyword evidence="5" id="KW-0028">Amino-acid biosynthesis</keyword>
<dbReference type="InterPro" id="IPR048267">
    <property type="entry name" value="Arginosuc_syn_N"/>
</dbReference>
<protein>
    <recommendedName>
        <fullName evidence="2">argininosuccinate synthase</fullName>
        <ecNumber evidence="2">6.3.4.5</ecNumber>
    </recommendedName>
</protein>
<dbReference type="Gene3D" id="3.40.50.620">
    <property type="entry name" value="HUPs"/>
    <property type="match status" value="1"/>
</dbReference>
<evidence type="ECO:0000313" key="10">
    <source>
        <dbReference type="EMBL" id="SCX35125.1"/>
    </source>
</evidence>
<dbReference type="RefSeq" id="WP_077122777.1">
    <property type="nucleotide sequence ID" value="NZ_FMUE01000019.1"/>
</dbReference>
<sequence>MTVAVIAFSGGLDTSFLVPYCREAYNIDRIVTCTVNTGGFDSDELTSIAKRSADLGADQHIHVDGIEEYYDDILKFLIFGNVSRDGYPLCVSSERIVIAKNALQVCEEVGADFFIHGSTGAGNDQYRFDVAAQVLGRGTIATKAPIREFGITRTFATDYLRERGVAVSDRNSTYSYNPGLWGVSIGGKETLVSDGLLPDDAWYSKIDSSLVQAELDLSFEQGELTSLKFGSARWSEPTAIISQLTRIGSSLGVGRHYHTGTSIPGKKGRLAYESPAADVIYEAHRVLEKAVLSQAQINGKKALGEVFGQLVHEARTFDPYADDIKVFLSSTQRNVTGDCKVILAPGYVKSVTVKSPYDLLAMKGSVYGETSSYYDGRDAKGSAILHGYEQMLHHMRTRPPT</sequence>
<dbReference type="GO" id="GO:0000053">
    <property type="term" value="P:argininosuccinate metabolic process"/>
    <property type="evidence" value="ECO:0007669"/>
    <property type="project" value="TreeGrafter"/>
</dbReference>
<dbReference type="InterPro" id="IPR014729">
    <property type="entry name" value="Rossmann-like_a/b/a_fold"/>
</dbReference>
<dbReference type="STRING" id="1907666.DSM25559_4813"/>
<evidence type="ECO:0000256" key="5">
    <source>
        <dbReference type="ARBA" id="ARBA00022605"/>
    </source>
</evidence>
<evidence type="ECO:0000313" key="11">
    <source>
        <dbReference type="Proteomes" id="UP000187891"/>
    </source>
</evidence>
<dbReference type="InterPro" id="IPR024074">
    <property type="entry name" value="AS_cat/multimer_dom_body"/>
</dbReference>
<feature type="domain" description="Arginosuccinate synthase-like N-terminal" evidence="8">
    <location>
        <begin position="5"/>
        <end position="165"/>
    </location>
</feature>
<dbReference type="PROSITE" id="PS00564">
    <property type="entry name" value="ARGININOSUCCIN_SYN_1"/>
    <property type="match status" value="1"/>
</dbReference>
<name>A0A1R3U243_9HYPH</name>
<evidence type="ECO:0000256" key="1">
    <source>
        <dbReference type="ARBA" id="ARBA00004967"/>
    </source>
</evidence>
<evidence type="ECO:0000256" key="2">
    <source>
        <dbReference type="ARBA" id="ARBA00012286"/>
    </source>
</evidence>
<keyword evidence="3" id="KW-0055">Arginine biosynthesis</keyword>
<evidence type="ECO:0000259" key="9">
    <source>
        <dbReference type="Pfam" id="PF20979"/>
    </source>
</evidence>
<evidence type="ECO:0000256" key="4">
    <source>
        <dbReference type="ARBA" id="ARBA00022598"/>
    </source>
</evidence>